<accession>A0A1Y2GKE4</accession>
<proteinExistence type="predicted"/>
<reference evidence="2 3" key="1">
    <citation type="submission" date="2016-07" db="EMBL/GenBank/DDBJ databases">
        <title>Pervasive Adenine N6-methylation of Active Genes in Fungi.</title>
        <authorList>
            <consortium name="DOE Joint Genome Institute"/>
            <person name="Mondo S.J."/>
            <person name="Dannebaum R.O."/>
            <person name="Kuo R.C."/>
            <person name="Labutti K."/>
            <person name="Haridas S."/>
            <person name="Kuo A."/>
            <person name="Salamov A."/>
            <person name="Ahrendt S.R."/>
            <person name="Lipzen A."/>
            <person name="Sullivan W."/>
            <person name="Andreopoulos W.B."/>
            <person name="Clum A."/>
            <person name="Lindquist E."/>
            <person name="Daum C."/>
            <person name="Ramamoorthy G.K."/>
            <person name="Gryganskyi A."/>
            <person name="Culley D."/>
            <person name="Magnuson J.K."/>
            <person name="James T.Y."/>
            <person name="O'Malley M.A."/>
            <person name="Stajich J.E."/>
            <person name="Spatafora J.W."/>
            <person name="Visel A."/>
            <person name="Grigoriev I.V."/>
        </authorList>
    </citation>
    <scope>NUCLEOTIDE SEQUENCE [LARGE SCALE GENOMIC DNA]</scope>
    <source>
        <strain evidence="2 3">NRRL 3116</strain>
    </source>
</reference>
<evidence type="ECO:0000313" key="2">
    <source>
        <dbReference type="EMBL" id="ORZ13427.1"/>
    </source>
</evidence>
<organism evidence="2 3">
    <name type="scientific">Lobosporangium transversale</name>
    <dbReference type="NCBI Taxonomy" id="64571"/>
    <lineage>
        <taxon>Eukaryota</taxon>
        <taxon>Fungi</taxon>
        <taxon>Fungi incertae sedis</taxon>
        <taxon>Mucoromycota</taxon>
        <taxon>Mortierellomycotina</taxon>
        <taxon>Mortierellomycetes</taxon>
        <taxon>Mortierellales</taxon>
        <taxon>Mortierellaceae</taxon>
        <taxon>Lobosporangium</taxon>
    </lineage>
</organism>
<feature type="compositionally biased region" description="Acidic residues" evidence="1">
    <location>
        <begin position="370"/>
        <end position="382"/>
    </location>
</feature>
<dbReference type="RefSeq" id="XP_021880508.1">
    <property type="nucleotide sequence ID" value="XM_022030222.1"/>
</dbReference>
<dbReference type="EMBL" id="MCFF01000023">
    <property type="protein sequence ID" value="ORZ13427.1"/>
    <property type="molecule type" value="Genomic_DNA"/>
</dbReference>
<feature type="compositionally biased region" description="Acidic residues" evidence="1">
    <location>
        <begin position="286"/>
        <end position="297"/>
    </location>
</feature>
<dbReference type="InParanoid" id="A0A1Y2GKE4"/>
<feature type="compositionally biased region" description="Basic and acidic residues" evidence="1">
    <location>
        <begin position="501"/>
        <end position="522"/>
    </location>
</feature>
<name>A0A1Y2GKE4_9FUNG</name>
<evidence type="ECO:0000313" key="3">
    <source>
        <dbReference type="Proteomes" id="UP000193648"/>
    </source>
</evidence>
<keyword evidence="3" id="KW-1185">Reference proteome</keyword>
<feature type="region of interest" description="Disordered" evidence="1">
    <location>
        <begin position="490"/>
        <end position="531"/>
    </location>
</feature>
<dbReference type="AlphaFoldDB" id="A0A1Y2GKE4"/>
<feature type="region of interest" description="Disordered" evidence="1">
    <location>
        <begin position="671"/>
        <end position="700"/>
    </location>
</feature>
<evidence type="ECO:0000256" key="1">
    <source>
        <dbReference type="SAM" id="MobiDB-lite"/>
    </source>
</evidence>
<dbReference type="OrthoDB" id="2409801at2759"/>
<sequence length="739" mass="81421">MSAPSANDARSMAQAILMAHLHSRHHDLLSWASVPLKQHILSHGESMNSYFKPWPQDEVKTFAAKSYVLYPTTATTIEHCMRRHSSLSQPPFAVSSPSSFLSSVASPTVFNCHSWESASVFFQKKQQYQQALDTEAVTSSSYSPCSLHLNLNPSPALSLNTALALVPVGESHPGSGNLWGVVLVAERNVPAKNTTGIKEGDRETGAIEEKIVWRYHHLTVIPLEELVQSNCWIRDGPNFDQGLIIESPNQQQLQQQQAALQPTPTTFSCPQPHSQFRVYDQVHQEQDDDSDDSDDDYWGQYSDAETESPVKEKSPTLQSTEPIITTSTQDFINTASVTATEPEAVKIKDEDENEEEDDDYWHKYAIDQHDEEEGSQQSEGEESDHRENSYEHESIDLVDSFGLVEHGHVHGSGSESKRILASFEDTAISRSSGLDNEIEASTSDNGSLRLRGMSSSSTFLGAPASLQAYVPGPVDPVTLTMLLERLITNVDQDNEDEDKKEEEKEGKEERKEGERTENERDFPCNPAQTSLMNEEVNIDGSTDYQQPSEGQHSNVFPHGINNIKVQSKHLLPIVDASVFASTRLYQVHVDQGDCDKGSPCSRLRVQSLPSCISSTNMIDDTFQEDMQEIQEATIVVQGLQDPSISYPSSLASPLSSASACVDSVYDDDHCDGKPSSVSTSASAFVPTTDTRGGDSSENDKESIRHNLLSAVMKASVSGISKNELLGMLDTIYEASDITL</sequence>
<dbReference type="GeneID" id="33572064"/>
<feature type="region of interest" description="Disordered" evidence="1">
    <location>
        <begin position="281"/>
        <end position="357"/>
    </location>
</feature>
<feature type="region of interest" description="Disordered" evidence="1">
    <location>
        <begin position="370"/>
        <end position="391"/>
    </location>
</feature>
<dbReference type="Proteomes" id="UP000193648">
    <property type="component" value="Unassembled WGS sequence"/>
</dbReference>
<comment type="caution">
    <text evidence="2">The sequence shown here is derived from an EMBL/GenBank/DDBJ whole genome shotgun (WGS) entry which is preliminary data.</text>
</comment>
<gene>
    <name evidence="2" type="ORF">BCR41DRAFT_422936</name>
</gene>
<feature type="compositionally biased region" description="Basic and acidic residues" evidence="1">
    <location>
        <begin position="691"/>
        <end position="700"/>
    </location>
</feature>
<feature type="compositionally biased region" description="Polar residues" evidence="1">
    <location>
        <begin position="675"/>
        <end position="690"/>
    </location>
</feature>
<protein>
    <submittedName>
        <fullName evidence="2">Uncharacterized protein</fullName>
    </submittedName>
</protein>
<feature type="compositionally biased region" description="Polar residues" evidence="1">
    <location>
        <begin position="315"/>
        <end position="339"/>
    </location>
</feature>